<dbReference type="InterPro" id="IPR010297">
    <property type="entry name" value="DUF900_hydrolase"/>
</dbReference>
<proteinExistence type="predicted"/>
<dbReference type="PANTHER" id="PTHR36513:SF1">
    <property type="entry name" value="TRANSMEMBRANE PROTEIN"/>
    <property type="match status" value="1"/>
</dbReference>
<dbReference type="Proteomes" id="UP001499910">
    <property type="component" value="Unassembled WGS sequence"/>
</dbReference>
<keyword evidence="1" id="KW-0378">Hydrolase</keyword>
<dbReference type="InterPro" id="IPR014586">
    <property type="entry name" value="UCP033909"/>
</dbReference>
<protein>
    <submittedName>
        <fullName evidence="1">Alpha/beta hydrolase</fullName>
    </submittedName>
</protein>
<evidence type="ECO:0000313" key="2">
    <source>
        <dbReference type="Proteomes" id="UP001499910"/>
    </source>
</evidence>
<organism evidence="1 2">
    <name type="scientific">[Roseibacterium] beibuensis</name>
    <dbReference type="NCBI Taxonomy" id="1193142"/>
    <lineage>
        <taxon>Bacteria</taxon>
        <taxon>Pseudomonadati</taxon>
        <taxon>Pseudomonadota</taxon>
        <taxon>Alphaproteobacteria</taxon>
        <taxon>Rhodobacterales</taxon>
        <taxon>Roseobacteraceae</taxon>
        <taxon>Roseicyclus</taxon>
    </lineage>
</organism>
<sequence>MRRQFLIVISLCVALGGCAGRSVVQLVPEFAGIGENELVFVASTREYLDGEFTNQRLEGLDYLRFDVSVPPDRELGAVEPGRSGAPDPATEFLTTSADRLGNRSNFRSAIAAELSRRPANQREVMLFVHGYNTTFADGLYRTAQIRHDYDIPVVPVHYAWSSAGSVLGYAYDRDSVLFARDGLEQVITEITSIPGAELVLVAHSLGSSMTMEVLRQLSIGNRHDVLDRIAGVILLSPDVDINVFRTQARRIGDLPQPFFIFTSRRDRALQLSALITGQRNRLGTLGTADDVSEFDVTLIDVSQFRGGENDTMNHFTAASSPAMVELLSQVSLVNSSLENDPTQQLDLFQGTILTVSNATQIILAPQELLP</sequence>
<gene>
    <name evidence="1" type="ORF">GCM10023209_24870</name>
</gene>
<dbReference type="PANTHER" id="PTHR36513">
    <property type="entry name" value="ABC TRANSMEMBRANE TYPE-1 DOMAIN-CONTAINING PROTEIN"/>
    <property type="match status" value="1"/>
</dbReference>
<dbReference type="GO" id="GO:0016787">
    <property type="term" value="F:hydrolase activity"/>
    <property type="evidence" value="ECO:0007669"/>
    <property type="project" value="UniProtKB-KW"/>
</dbReference>
<name>A0ABP9LGQ9_9RHOB</name>
<dbReference type="SUPFAM" id="SSF53474">
    <property type="entry name" value="alpha/beta-Hydrolases"/>
    <property type="match status" value="1"/>
</dbReference>
<dbReference type="Gene3D" id="3.40.50.1820">
    <property type="entry name" value="alpha/beta hydrolase"/>
    <property type="match status" value="1"/>
</dbReference>
<dbReference type="EMBL" id="BAABHW010000003">
    <property type="protein sequence ID" value="GAA5076153.1"/>
    <property type="molecule type" value="Genomic_DNA"/>
</dbReference>
<evidence type="ECO:0000313" key="1">
    <source>
        <dbReference type="EMBL" id="GAA5076153.1"/>
    </source>
</evidence>
<keyword evidence="2" id="KW-1185">Reference proteome</keyword>
<dbReference type="Pfam" id="PF05990">
    <property type="entry name" value="DUF900"/>
    <property type="match status" value="1"/>
</dbReference>
<dbReference type="PIRSF" id="PIRSF033909">
    <property type="entry name" value="UCP033909"/>
    <property type="match status" value="1"/>
</dbReference>
<reference evidence="2" key="1">
    <citation type="journal article" date="2019" name="Int. J. Syst. Evol. Microbiol.">
        <title>The Global Catalogue of Microorganisms (GCM) 10K type strain sequencing project: providing services to taxonomists for standard genome sequencing and annotation.</title>
        <authorList>
            <consortium name="The Broad Institute Genomics Platform"/>
            <consortium name="The Broad Institute Genome Sequencing Center for Infectious Disease"/>
            <person name="Wu L."/>
            <person name="Ma J."/>
        </authorList>
    </citation>
    <scope>NUCLEOTIDE SEQUENCE [LARGE SCALE GENOMIC DNA]</scope>
    <source>
        <strain evidence="2">JCM 18015</strain>
    </source>
</reference>
<dbReference type="PROSITE" id="PS51257">
    <property type="entry name" value="PROKAR_LIPOPROTEIN"/>
    <property type="match status" value="1"/>
</dbReference>
<comment type="caution">
    <text evidence="1">The sequence shown here is derived from an EMBL/GenBank/DDBJ whole genome shotgun (WGS) entry which is preliminary data.</text>
</comment>
<accession>A0ABP9LGQ9</accession>
<dbReference type="InterPro" id="IPR029058">
    <property type="entry name" value="AB_hydrolase_fold"/>
</dbReference>
<dbReference type="RefSeq" id="WP_259548592.1">
    <property type="nucleotide sequence ID" value="NZ_BAABHW010000003.1"/>
</dbReference>